<evidence type="ECO:0000313" key="2">
    <source>
        <dbReference type="EMBL" id="NKF24625.1"/>
    </source>
</evidence>
<dbReference type="InterPro" id="IPR027268">
    <property type="entry name" value="Peptidase_M4/M1_CTD_sf"/>
</dbReference>
<dbReference type="InterPro" id="IPR001478">
    <property type="entry name" value="PDZ"/>
</dbReference>
<dbReference type="Gene3D" id="2.30.42.10">
    <property type="match status" value="1"/>
</dbReference>
<evidence type="ECO:0000259" key="1">
    <source>
        <dbReference type="PROSITE" id="PS50106"/>
    </source>
</evidence>
<dbReference type="SMART" id="SM00228">
    <property type="entry name" value="PDZ"/>
    <property type="match status" value="1"/>
</dbReference>
<feature type="domain" description="PDZ" evidence="1">
    <location>
        <begin position="503"/>
        <end position="580"/>
    </location>
</feature>
<accession>A0A969WEG5</accession>
<dbReference type="AlphaFoldDB" id="A0A969WEG5"/>
<dbReference type="Proteomes" id="UP000653472">
    <property type="component" value="Unassembled WGS sequence"/>
</dbReference>
<dbReference type="Gene3D" id="1.10.390.10">
    <property type="entry name" value="Neutral Protease Domain 2"/>
    <property type="match status" value="1"/>
</dbReference>
<protein>
    <submittedName>
        <fullName evidence="2">M61 family metallopeptidase</fullName>
    </submittedName>
</protein>
<proteinExistence type="predicted"/>
<reference evidence="2" key="1">
    <citation type="submission" date="2020-03" db="EMBL/GenBank/DDBJ databases">
        <title>Solimonas marina sp. nov., isolated from deep seawater of the Pacific Ocean.</title>
        <authorList>
            <person name="Liu X."/>
            <person name="Lai Q."/>
            <person name="Sun F."/>
            <person name="Gai Y."/>
            <person name="Li G."/>
            <person name="Shao Z."/>
        </authorList>
    </citation>
    <scope>NUCLEOTIDE SEQUENCE</scope>
    <source>
        <strain evidence="2">C16B3</strain>
    </source>
</reference>
<name>A0A969WEG5_9GAMM</name>
<dbReference type="Pfam" id="PF05299">
    <property type="entry name" value="Peptidase_M61"/>
    <property type="match status" value="1"/>
</dbReference>
<dbReference type="InterPro" id="IPR024191">
    <property type="entry name" value="Peptidase_M61"/>
</dbReference>
<dbReference type="SUPFAM" id="SSF50156">
    <property type="entry name" value="PDZ domain-like"/>
    <property type="match status" value="1"/>
</dbReference>
<dbReference type="Gene3D" id="2.60.40.3650">
    <property type="match status" value="1"/>
</dbReference>
<dbReference type="PIRSF" id="PIRSF016493">
    <property type="entry name" value="Glycyl_aminpptds"/>
    <property type="match status" value="1"/>
</dbReference>
<dbReference type="InterPro" id="IPR040756">
    <property type="entry name" value="Peptidase_M61_N"/>
</dbReference>
<evidence type="ECO:0000313" key="3">
    <source>
        <dbReference type="Proteomes" id="UP000653472"/>
    </source>
</evidence>
<comment type="caution">
    <text evidence="2">The sequence shown here is derived from an EMBL/GenBank/DDBJ whole genome shotgun (WGS) entry which is preliminary data.</text>
</comment>
<dbReference type="Pfam" id="PF17899">
    <property type="entry name" value="Peptidase_M61_N"/>
    <property type="match status" value="1"/>
</dbReference>
<sequence>MTKRTKTPTRRASTTTQPPVMTVEVDATDTARRILAVRQRVPTAGETLSLRFPQWLPGHHSPYGPVHMLGGLTVSAGKRRLDWVRDPGDVYRFDIALPAGTTAVDVEFQCLTPVSPRQGRVTMTDEIIDLQWNLAVLYPAGHDIHTLMVQPSLKLPAKWSFACALDVTRQKRDWTEFAPASLATLIDSPLFAGLHFKRVPLDGNAKSGVFLNVVADEAQYLEAKSEQIDAHAKLVREARTLFQSRHYRRYEFLLSLSDKLGGIGLEHHESSENGVSTGYFTEWDKNVWHRDLLPHEYVHSWNGKFRRPAGQCVPDYSTPLVNELLWVYEGQTQYWGQVLAARAGLWTTEFALNVIATVAATFEFKRPGRKWRPLVDTTLQPIVIDRQPLSYVTWQRTEDYYQEGQLIWLDIDTRLRELTNDQRSLDDFAAAFFGIKDGDRAPTPYTFDDVVTALKAVAEYDWARYLQRNVYKLRPRAVLDGLSRGGWKLAFAEEPGAYLKSVEAALKMDDFSYSLGLSLTSGAIIGDVVWGGVAFKAGLRSGMKLLAVDQREYRKERLITALKQARKRRRAIDLLVKDGDHYRTVSMAYYDGPRYPTLERIDGTPDRLTQIYGPRT</sequence>
<dbReference type="InterPro" id="IPR007963">
    <property type="entry name" value="Peptidase_M61_catalytic"/>
</dbReference>
<organism evidence="2 3">
    <name type="scientific">Solimonas marina</name>
    <dbReference type="NCBI Taxonomy" id="2714601"/>
    <lineage>
        <taxon>Bacteria</taxon>
        <taxon>Pseudomonadati</taxon>
        <taxon>Pseudomonadota</taxon>
        <taxon>Gammaproteobacteria</taxon>
        <taxon>Nevskiales</taxon>
        <taxon>Nevskiaceae</taxon>
        <taxon>Solimonas</taxon>
    </lineage>
</organism>
<dbReference type="RefSeq" id="WP_168149934.1">
    <property type="nucleotide sequence ID" value="NZ_JAAVXB010000017.1"/>
</dbReference>
<dbReference type="PROSITE" id="PS50106">
    <property type="entry name" value="PDZ"/>
    <property type="match status" value="1"/>
</dbReference>
<dbReference type="EMBL" id="JAAVXB010000017">
    <property type="protein sequence ID" value="NKF24625.1"/>
    <property type="molecule type" value="Genomic_DNA"/>
</dbReference>
<gene>
    <name evidence="2" type="ORF">G7Y82_20140</name>
</gene>
<dbReference type="InterPro" id="IPR036034">
    <property type="entry name" value="PDZ_sf"/>
</dbReference>
<keyword evidence="3" id="KW-1185">Reference proteome</keyword>